<evidence type="ECO:0000313" key="2">
    <source>
        <dbReference type="Proteomes" id="UP000308600"/>
    </source>
</evidence>
<evidence type="ECO:0000313" key="1">
    <source>
        <dbReference type="EMBL" id="TFK60508.1"/>
    </source>
</evidence>
<dbReference type="Proteomes" id="UP000308600">
    <property type="component" value="Unassembled WGS sequence"/>
</dbReference>
<keyword evidence="2" id="KW-1185">Reference proteome</keyword>
<dbReference type="EMBL" id="ML208766">
    <property type="protein sequence ID" value="TFK60508.1"/>
    <property type="molecule type" value="Genomic_DNA"/>
</dbReference>
<accession>A0ACD3A4A7</accession>
<organism evidence="1 2">
    <name type="scientific">Pluteus cervinus</name>
    <dbReference type="NCBI Taxonomy" id="181527"/>
    <lineage>
        <taxon>Eukaryota</taxon>
        <taxon>Fungi</taxon>
        <taxon>Dikarya</taxon>
        <taxon>Basidiomycota</taxon>
        <taxon>Agaricomycotina</taxon>
        <taxon>Agaricomycetes</taxon>
        <taxon>Agaricomycetidae</taxon>
        <taxon>Agaricales</taxon>
        <taxon>Pluteineae</taxon>
        <taxon>Pluteaceae</taxon>
        <taxon>Pluteus</taxon>
    </lineage>
</organism>
<gene>
    <name evidence="1" type="ORF">BDN72DRAFT_524782</name>
</gene>
<sequence>MSALPAYDSVTSARLPGYDSTRIPTRLTDADIARAQAQIGAQLSESESIIQGIESFSGDCFELKNELYQTLQELKQFESRLKPGPNRPKLADAFGDCIKKYESLLSSVQSFAAYAAGHTLDSYTNIVVEAAKDKSVSKEELLGILEEFIHSEPSPDVAKSRVHLDHLLAFLQTFSEVFESTVGKSEPSDVDIRAANNEVIKCRKEVFRLQATVDKLFANTKNDWTVYILYAVNLLLSMIVSLSLSLIRIVSMSSPRIVALS</sequence>
<protein>
    <submittedName>
        <fullName evidence="1">Uncharacterized protein</fullName>
    </submittedName>
</protein>
<reference evidence="1 2" key="1">
    <citation type="journal article" date="2019" name="Nat. Ecol. Evol.">
        <title>Megaphylogeny resolves global patterns of mushroom evolution.</title>
        <authorList>
            <person name="Varga T."/>
            <person name="Krizsan K."/>
            <person name="Foldi C."/>
            <person name="Dima B."/>
            <person name="Sanchez-Garcia M."/>
            <person name="Sanchez-Ramirez S."/>
            <person name="Szollosi G.J."/>
            <person name="Szarkandi J.G."/>
            <person name="Papp V."/>
            <person name="Albert L."/>
            <person name="Andreopoulos W."/>
            <person name="Angelini C."/>
            <person name="Antonin V."/>
            <person name="Barry K.W."/>
            <person name="Bougher N.L."/>
            <person name="Buchanan P."/>
            <person name="Buyck B."/>
            <person name="Bense V."/>
            <person name="Catcheside P."/>
            <person name="Chovatia M."/>
            <person name="Cooper J."/>
            <person name="Damon W."/>
            <person name="Desjardin D."/>
            <person name="Finy P."/>
            <person name="Geml J."/>
            <person name="Haridas S."/>
            <person name="Hughes K."/>
            <person name="Justo A."/>
            <person name="Karasinski D."/>
            <person name="Kautmanova I."/>
            <person name="Kiss B."/>
            <person name="Kocsube S."/>
            <person name="Kotiranta H."/>
            <person name="LaButti K.M."/>
            <person name="Lechner B.E."/>
            <person name="Liimatainen K."/>
            <person name="Lipzen A."/>
            <person name="Lukacs Z."/>
            <person name="Mihaltcheva S."/>
            <person name="Morgado L.N."/>
            <person name="Niskanen T."/>
            <person name="Noordeloos M.E."/>
            <person name="Ohm R.A."/>
            <person name="Ortiz-Santana B."/>
            <person name="Ovrebo C."/>
            <person name="Racz N."/>
            <person name="Riley R."/>
            <person name="Savchenko A."/>
            <person name="Shiryaev A."/>
            <person name="Soop K."/>
            <person name="Spirin V."/>
            <person name="Szebenyi C."/>
            <person name="Tomsovsky M."/>
            <person name="Tulloss R.E."/>
            <person name="Uehling J."/>
            <person name="Grigoriev I.V."/>
            <person name="Vagvolgyi C."/>
            <person name="Papp T."/>
            <person name="Martin F.M."/>
            <person name="Miettinen O."/>
            <person name="Hibbett D.S."/>
            <person name="Nagy L.G."/>
        </authorList>
    </citation>
    <scope>NUCLEOTIDE SEQUENCE [LARGE SCALE GENOMIC DNA]</scope>
    <source>
        <strain evidence="1 2">NL-1719</strain>
    </source>
</reference>
<proteinExistence type="predicted"/>
<name>A0ACD3A4A7_9AGAR</name>